<dbReference type="OrthoDB" id="3795413at2759"/>
<evidence type="ECO:0000313" key="2">
    <source>
        <dbReference type="Proteomes" id="UP000799444"/>
    </source>
</evidence>
<protein>
    <submittedName>
        <fullName evidence="1">Uncharacterized protein</fullName>
    </submittedName>
</protein>
<dbReference type="AlphaFoldDB" id="A0A9P4UWZ8"/>
<proteinExistence type="predicted"/>
<name>A0A9P4UWZ8_9PLEO</name>
<gene>
    <name evidence="1" type="ORF">EJ04DRAFT_566753</name>
</gene>
<evidence type="ECO:0000313" key="1">
    <source>
        <dbReference type="EMBL" id="KAF2731577.1"/>
    </source>
</evidence>
<dbReference type="EMBL" id="ML996193">
    <property type="protein sequence ID" value="KAF2731577.1"/>
    <property type="molecule type" value="Genomic_DNA"/>
</dbReference>
<dbReference type="Proteomes" id="UP000799444">
    <property type="component" value="Unassembled WGS sequence"/>
</dbReference>
<organism evidence="1 2">
    <name type="scientific">Polyplosphaeria fusca</name>
    <dbReference type="NCBI Taxonomy" id="682080"/>
    <lineage>
        <taxon>Eukaryota</taxon>
        <taxon>Fungi</taxon>
        <taxon>Dikarya</taxon>
        <taxon>Ascomycota</taxon>
        <taxon>Pezizomycotina</taxon>
        <taxon>Dothideomycetes</taxon>
        <taxon>Pleosporomycetidae</taxon>
        <taxon>Pleosporales</taxon>
        <taxon>Tetraplosphaeriaceae</taxon>
        <taxon>Polyplosphaeria</taxon>
    </lineage>
</organism>
<sequence length="277" mass="32024">MAETQVLLTNAGPARQQLKKILAQGKANKHSDEYQLEIEAVTIEECLPIITNVLSRLPAELRGMIYDCLWDEETVEEYNFGFRGKYNQYTWCRNVFWSIPKMVGRQFAEESVKHFYRTEYVVVHEPGLFPATRIGYDIFQLGLNPLHYIRKVTLSAAAIGWRGLRRVDLSDELTGLLELLARPNFTLQYKLYGRGAKTSHIELALSQFKPIYLALKDHGDVSIVSTGGGYSPELDLTRYYEMELVEWRMSLKLRRRKQSYPLACSQLGYRPTQSRRS</sequence>
<reference evidence="1" key="1">
    <citation type="journal article" date="2020" name="Stud. Mycol.">
        <title>101 Dothideomycetes genomes: a test case for predicting lifestyles and emergence of pathogens.</title>
        <authorList>
            <person name="Haridas S."/>
            <person name="Albert R."/>
            <person name="Binder M."/>
            <person name="Bloem J."/>
            <person name="Labutti K."/>
            <person name="Salamov A."/>
            <person name="Andreopoulos B."/>
            <person name="Baker S."/>
            <person name="Barry K."/>
            <person name="Bills G."/>
            <person name="Bluhm B."/>
            <person name="Cannon C."/>
            <person name="Castanera R."/>
            <person name="Culley D."/>
            <person name="Daum C."/>
            <person name="Ezra D."/>
            <person name="Gonzalez J."/>
            <person name="Henrissat B."/>
            <person name="Kuo A."/>
            <person name="Liang C."/>
            <person name="Lipzen A."/>
            <person name="Lutzoni F."/>
            <person name="Magnuson J."/>
            <person name="Mondo S."/>
            <person name="Nolan M."/>
            <person name="Ohm R."/>
            <person name="Pangilinan J."/>
            <person name="Park H.-J."/>
            <person name="Ramirez L."/>
            <person name="Alfaro M."/>
            <person name="Sun H."/>
            <person name="Tritt A."/>
            <person name="Yoshinaga Y."/>
            <person name="Zwiers L.-H."/>
            <person name="Turgeon B."/>
            <person name="Goodwin S."/>
            <person name="Spatafora J."/>
            <person name="Crous P."/>
            <person name="Grigoriev I."/>
        </authorList>
    </citation>
    <scope>NUCLEOTIDE SEQUENCE</scope>
    <source>
        <strain evidence="1">CBS 125425</strain>
    </source>
</reference>
<keyword evidence="2" id="KW-1185">Reference proteome</keyword>
<accession>A0A9P4UWZ8</accession>
<comment type="caution">
    <text evidence="1">The sequence shown here is derived from an EMBL/GenBank/DDBJ whole genome shotgun (WGS) entry which is preliminary data.</text>
</comment>